<protein>
    <submittedName>
        <fullName evidence="2">Uncharacterized protein</fullName>
    </submittedName>
</protein>
<evidence type="ECO:0000256" key="1">
    <source>
        <dbReference type="SAM" id="Phobius"/>
    </source>
</evidence>
<accession>A0A1Z5SA50</accession>
<keyword evidence="1" id="KW-0472">Membrane</keyword>
<keyword evidence="3" id="KW-1185">Reference proteome</keyword>
<sequence>MLVVLHPQGGPHGHGEGQVNLYPASPSQENLNGTPLSIEGFLFALSSRAFDLLEVEQQVIRVQEHLVGYGLNRLRDLLTPSICFRARKTTLFAMASTINSALLAVFITIFHNNVFSSKSPRSIMF</sequence>
<dbReference type="Gramene" id="OQU92814">
    <property type="protein sequence ID" value="OQU92814"/>
    <property type="gene ID" value="SORBI_3001G418650"/>
</dbReference>
<gene>
    <name evidence="2" type="ORF">SORBI_3001G418650</name>
</gene>
<name>A0A1Z5SA50_SORBI</name>
<dbReference type="Proteomes" id="UP000000768">
    <property type="component" value="Chromosome 1"/>
</dbReference>
<feature type="transmembrane region" description="Helical" evidence="1">
    <location>
        <begin position="91"/>
        <end position="110"/>
    </location>
</feature>
<dbReference type="EMBL" id="CM000760">
    <property type="protein sequence ID" value="OQU92814.1"/>
    <property type="molecule type" value="Genomic_DNA"/>
</dbReference>
<keyword evidence="1" id="KW-0812">Transmembrane</keyword>
<evidence type="ECO:0000313" key="2">
    <source>
        <dbReference type="EMBL" id="OQU92814.1"/>
    </source>
</evidence>
<evidence type="ECO:0000313" key="3">
    <source>
        <dbReference type="Proteomes" id="UP000000768"/>
    </source>
</evidence>
<dbReference type="AlphaFoldDB" id="A0A1Z5SA50"/>
<keyword evidence="1" id="KW-1133">Transmembrane helix</keyword>
<reference evidence="2 3" key="1">
    <citation type="journal article" date="2009" name="Nature">
        <title>The Sorghum bicolor genome and the diversification of grasses.</title>
        <authorList>
            <person name="Paterson A.H."/>
            <person name="Bowers J.E."/>
            <person name="Bruggmann R."/>
            <person name="Dubchak I."/>
            <person name="Grimwood J."/>
            <person name="Gundlach H."/>
            <person name="Haberer G."/>
            <person name="Hellsten U."/>
            <person name="Mitros T."/>
            <person name="Poliakov A."/>
            <person name="Schmutz J."/>
            <person name="Spannagl M."/>
            <person name="Tang H."/>
            <person name="Wang X."/>
            <person name="Wicker T."/>
            <person name="Bharti A.K."/>
            <person name="Chapman J."/>
            <person name="Feltus F.A."/>
            <person name="Gowik U."/>
            <person name="Grigoriev I.V."/>
            <person name="Lyons E."/>
            <person name="Maher C.A."/>
            <person name="Martis M."/>
            <person name="Narechania A."/>
            <person name="Otillar R.P."/>
            <person name="Penning B.W."/>
            <person name="Salamov A.A."/>
            <person name="Wang Y."/>
            <person name="Zhang L."/>
            <person name="Carpita N.C."/>
            <person name="Freeling M."/>
            <person name="Gingle A.R."/>
            <person name="Hash C.T."/>
            <person name="Keller B."/>
            <person name="Klein P."/>
            <person name="Kresovich S."/>
            <person name="McCann M.C."/>
            <person name="Ming R."/>
            <person name="Peterson D.G."/>
            <person name="Mehboob-ur-Rahman"/>
            <person name="Ware D."/>
            <person name="Westhoff P."/>
            <person name="Mayer K.F."/>
            <person name="Messing J."/>
            <person name="Rokhsar D.S."/>
        </authorList>
    </citation>
    <scope>NUCLEOTIDE SEQUENCE [LARGE SCALE GENOMIC DNA]</scope>
    <source>
        <strain evidence="3">cv. BTx623</strain>
    </source>
</reference>
<dbReference type="InParanoid" id="A0A1Z5SA50"/>
<organism evidence="2 3">
    <name type="scientific">Sorghum bicolor</name>
    <name type="common">Sorghum</name>
    <name type="synonym">Sorghum vulgare</name>
    <dbReference type="NCBI Taxonomy" id="4558"/>
    <lineage>
        <taxon>Eukaryota</taxon>
        <taxon>Viridiplantae</taxon>
        <taxon>Streptophyta</taxon>
        <taxon>Embryophyta</taxon>
        <taxon>Tracheophyta</taxon>
        <taxon>Spermatophyta</taxon>
        <taxon>Magnoliopsida</taxon>
        <taxon>Liliopsida</taxon>
        <taxon>Poales</taxon>
        <taxon>Poaceae</taxon>
        <taxon>PACMAD clade</taxon>
        <taxon>Panicoideae</taxon>
        <taxon>Andropogonodae</taxon>
        <taxon>Andropogoneae</taxon>
        <taxon>Sorghinae</taxon>
        <taxon>Sorghum</taxon>
    </lineage>
</organism>
<reference evidence="3" key="2">
    <citation type="journal article" date="2018" name="Plant J.">
        <title>The Sorghum bicolor reference genome: improved assembly, gene annotations, a transcriptome atlas, and signatures of genome organization.</title>
        <authorList>
            <person name="McCormick R.F."/>
            <person name="Truong S.K."/>
            <person name="Sreedasyam A."/>
            <person name="Jenkins J."/>
            <person name="Shu S."/>
            <person name="Sims D."/>
            <person name="Kennedy M."/>
            <person name="Amirebrahimi M."/>
            <person name="Weers B.D."/>
            <person name="McKinley B."/>
            <person name="Mattison A."/>
            <person name="Morishige D.T."/>
            <person name="Grimwood J."/>
            <person name="Schmutz J."/>
            <person name="Mullet J.E."/>
        </authorList>
    </citation>
    <scope>NUCLEOTIDE SEQUENCE [LARGE SCALE GENOMIC DNA]</scope>
    <source>
        <strain evidence="3">cv. BTx623</strain>
    </source>
</reference>
<proteinExistence type="predicted"/>